<protein>
    <submittedName>
        <fullName evidence="1">Argonaute-like protein</fullName>
    </submittedName>
</protein>
<dbReference type="EMBL" id="ML208261">
    <property type="protein sequence ID" value="TFK75842.1"/>
    <property type="molecule type" value="Genomic_DNA"/>
</dbReference>
<reference evidence="1 2" key="1">
    <citation type="journal article" date="2019" name="Nat. Ecol. Evol.">
        <title>Megaphylogeny resolves global patterns of mushroom evolution.</title>
        <authorList>
            <person name="Varga T."/>
            <person name="Krizsan K."/>
            <person name="Foldi C."/>
            <person name="Dima B."/>
            <person name="Sanchez-Garcia M."/>
            <person name="Sanchez-Ramirez S."/>
            <person name="Szollosi G.J."/>
            <person name="Szarkandi J.G."/>
            <person name="Papp V."/>
            <person name="Albert L."/>
            <person name="Andreopoulos W."/>
            <person name="Angelini C."/>
            <person name="Antonin V."/>
            <person name="Barry K.W."/>
            <person name="Bougher N.L."/>
            <person name="Buchanan P."/>
            <person name="Buyck B."/>
            <person name="Bense V."/>
            <person name="Catcheside P."/>
            <person name="Chovatia M."/>
            <person name="Cooper J."/>
            <person name="Damon W."/>
            <person name="Desjardin D."/>
            <person name="Finy P."/>
            <person name="Geml J."/>
            <person name="Haridas S."/>
            <person name="Hughes K."/>
            <person name="Justo A."/>
            <person name="Karasinski D."/>
            <person name="Kautmanova I."/>
            <person name="Kiss B."/>
            <person name="Kocsube S."/>
            <person name="Kotiranta H."/>
            <person name="LaButti K.M."/>
            <person name="Lechner B.E."/>
            <person name="Liimatainen K."/>
            <person name="Lipzen A."/>
            <person name="Lukacs Z."/>
            <person name="Mihaltcheva S."/>
            <person name="Morgado L.N."/>
            <person name="Niskanen T."/>
            <person name="Noordeloos M.E."/>
            <person name="Ohm R.A."/>
            <person name="Ortiz-Santana B."/>
            <person name="Ovrebo C."/>
            <person name="Racz N."/>
            <person name="Riley R."/>
            <person name="Savchenko A."/>
            <person name="Shiryaev A."/>
            <person name="Soop K."/>
            <person name="Spirin V."/>
            <person name="Szebenyi C."/>
            <person name="Tomsovsky M."/>
            <person name="Tulloss R.E."/>
            <person name="Uehling J."/>
            <person name="Grigoriev I.V."/>
            <person name="Vagvolgyi C."/>
            <person name="Papp T."/>
            <person name="Martin F.M."/>
            <person name="Miettinen O."/>
            <person name="Hibbett D.S."/>
            <person name="Nagy L.G."/>
        </authorList>
    </citation>
    <scope>NUCLEOTIDE SEQUENCE [LARGE SCALE GENOMIC DNA]</scope>
    <source>
        <strain evidence="1 2">NL-1719</strain>
    </source>
</reference>
<dbReference type="Proteomes" id="UP000308600">
    <property type="component" value="Unassembled WGS sequence"/>
</dbReference>
<evidence type="ECO:0000313" key="2">
    <source>
        <dbReference type="Proteomes" id="UP000308600"/>
    </source>
</evidence>
<keyword evidence="2" id="KW-1185">Reference proteome</keyword>
<accession>A0ACD3BE14</accession>
<sequence>MPPRGRGVAPRRGQGASRGGSPGRGASRGSGVQTRPAISEHITTVGVKRPDFGTDGASIEIYANAFSTTIPQHVVHHYDVIYPVETVLPARVNMDLIKRLQADVAPQVFTPRAVYDGRKNLFALRELPFPDGSQEACLISTSIHRPLIVLIQFEVPAPNAASGRPPKMIRIRLNKVAEINPEILRRFIAGDQSHDSAVTTALTVLNVVVRMEPNLRYPSNLRSFFTPTGSLGLRGTGLELWRGYFQSVRPSIGKMLINIDISTATMYRPGPLLELCREFLGIGDPAALSPNNGLSDRERLRLQRFLLGIRVWTSPEDKAREKARTLKKLSSKGANQLDFEMREGGKMTVAQYFRQQNRVLRYPNVICIEVGNGAYIPLELCEVPPGQMMRKQIPANKTREITKFATQRPSDRLKSIQQGLQVLAYGQSEYVRGFGMSVDQNILKFNARVLRPPVLRYGPTSKSTTITPSDGKWNMTGKHFYKATEIVQWCILVFETEMRFPAQQVKATIDGLVQNCREVGIKMQETKFIRWANAQGAVTQQLNTSVSQCYNVTKKVPQLIVIILPEGGDDIYTAVKHFGDIAHGIPTQCMKSKACVAAGPQYFANVSLKINVKLGGINVVPNAERTAPLPILGDVDNPTIIFGADVIHPAPGSEGVPSFTALVASVDNEAAKYIAASSVQGSRQEIIADLKEMSKDLLVLYQRYRERVERRSPNDLKPKRIIFYRDGVSEGQFQQVLDKELASLKEACRELNIDAKITFVVVGKRHHIRFFPVNPKDADRSGNCPAGTVIDREITHPTEFDFYLQSHGGLLGTSKPAHYSVLHDENNFSSDAIQRVSFNLCHVYARSTRSVSIPAPVYYADIVCSRAKNHYSPEGSVVLSETGTRLGSERSTSLDLYKREYRKLHQNQRILMYFS</sequence>
<name>A0ACD3BE14_9AGAR</name>
<evidence type="ECO:0000313" key="1">
    <source>
        <dbReference type="EMBL" id="TFK75842.1"/>
    </source>
</evidence>
<gene>
    <name evidence="1" type="ORF">BDN72DRAFT_885368</name>
</gene>
<organism evidence="1 2">
    <name type="scientific">Pluteus cervinus</name>
    <dbReference type="NCBI Taxonomy" id="181527"/>
    <lineage>
        <taxon>Eukaryota</taxon>
        <taxon>Fungi</taxon>
        <taxon>Dikarya</taxon>
        <taxon>Basidiomycota</taxon>
        <taxon>Agaricomycotina</taxon>
        <taxon>Agaricomycetes</taxon>
        <taxon>Agaricomycetidae</taxon>
        <taxon>Agaricales</taxon>
        <taxon>Pluteineae</taxon>
        <taxon>Pluteaceae</taxon>
        <taxon>Pluteus</taxon>
    </lineage>
</organism>
<proteinExistence type="predicted"/>